<dbReference type="GO" id="GO:0000400">
    <property type="term" value="F:four-way junction DNA binding"/>
    <property type="evidence" value="ECO:0007669"/>
    <property type="project" value="TreeGrafter"/>
</dbReference>
<keyword evidence="2" id="KW-0378">Hydrolase</keyword>
<dbReference type="InterPro" id="IPR039686">
    <property type="entry name" value="FANCM/Mph1-like_ID"/>
</dbReference>
<dbReference type="Proteomes" id="UP001314170">
    <property type="component" value="Unassembled WGS sequence"/>
</dbReference>
<name>A0AAV1S2M9_9ROSI</name>
<feature type="region of interest" description="Disordered" evidence="5">
    <location>
        <begin position="623"/>
        <end position="642"/>
    </location>
</feature>
<sequence length="642" mass="72070">MEQLTGTCLAKHLVCLVIDEAHRASGNYSYCVAVREPAVQNIIDNLQISALEYRNESDPDVSPYVHDRKIELIEVALGKDAVDINKRLIEVIRPYVARLSTLGLLLNRDYQTLSPPDLLNSRDKFRRAPPPDLPVNRYGEIEGCFGGLITLYHIRKLLSSHGIRPAYEMLEEKLKQGSFARLMSKNEDIRKVKLLMLQSLSHGAPSPKLSKLLEVLVDHFSEDIMNTLASIGDLVKATEFIGQSSGSELKGYKRKKANSRAISKHMHNGGINSFSFHSSPRMIPHVYKPEVQFVELSIEQYVPHGRKVKDDNTIQTPVFTENLTVAETALLAKYFHPGNSWAPSLIAFPHFQSFPSRVHKVMHSYRTEMLIDSMQHLQALTLTRDSEAFSVEDEAPSRKCLELDPVEEEDNINKGPLTWDNPPSTKSQEKIINSEVSPIRTLRTDNEHSMLSLNRPSRPAHSYLFGSDYVSVDSLGKVLIISVPLFPLEEVTYSKGQNASTMVSLNCLNKSSCCWKTSGQENKELTAQHKSSMDLTTSEARYKIDATLAISRSSNFVAQQEKTVDPMETIPDTPILKRNLPNEEDYASKSLDVSGIKTSSPQADEYNNFKESELSPRLTNMIRSGIVPESPINDNGQYPSQE</sequence>
<keyword evidence="3" id="KW-0347">Helicase</keyword>
<keyword evidence="1" id="KW-0547">Nucleotide-binding</keyword>
<keyword evidence="4" id="KW-0067">ATP-binding</keyword>
<proteinExistence type="predicted"/>
<dbReference type="GO" id="GO:0009378">
    <property type="term" value="F:four-way junction helicase activity"/>
    <property type="evidence" value="ECO:0007669"/>
    <property type="project" value="TreeGrafter"/>
</dbReference>
<dbReference type="PANTHER" id="PTHR14025">
    <property type="entry name" value="FANCONI ANEMIA GROUP M FANCM FAMILY MEMBER"/>
    <property type="match status" value="1"/>
</dbReference>
<evidence type="ECO:0000256" key="1">
    <source>
        <dbReference type="ARBA" id="ARBA00022741"/>
    </source>
</evidence>
<feature type="compositionally biased region" description="Polar residues" evidence="5">
    <location>
        <begin position="632"/>
        <end position="642"/>
    </location>
</feature>
<accession>A0AAV1S2M9</accession>
<comment type="caution">
    <text evidence="6">The sequence shown here is derived from an EMBL/GenBank/DDBJ whole genome shotgun (WGS) entry which is preliminary data.</text>
</comment>
<dbReference type="CDD" id="cd12091">
    <property type="entry name" value="FANCM_ID"/>
    <property type="match status" value="1"/>
</dbReference>
<evidence type="ECO:0000256" key="3">
    <source>
        <dbReference type="ARBA" id="ARBA00022806"/>
    </source>
</evidence>
<evidence type="ECO:0000313" key="7">
    <source>
        <dbReference type="Proteomes" id="UP001314170"/>
    </source>
</evidence>
<dbReference type="GO" id="GO:0043138">
    <property type="term" value="F:3'-5' DNA helicase activity"/>
    <property type="evidence" value="ECO:0007669"/>
    <property type="project" value="InterPro"/>
</dbReference>
<evidence type="ECO:0000256" key="5">
    <source>
        <dbReference type="SAM" id="MobiDB-lite"/>
    </source>
</evidence>
<evidence type="ECO:0000313" key="6">
    <source>
        <dbReference type="EMBL" id="CAK7344909.1"/>
    </source>
</evidence>
<reference evidence="6 7" key="1">
    <citation type="submission" date="2024-01" db="EMBL/GenBank/DDBJ databases">
        <authorList>
            <person name="Waweru B."/>
        </authorList>
    </citation>
    <scope>NUCLEOTIDE SEQUENCE [LARGE SCALE GENOMIC DNA]</scope>
</reference>
<dbReference type="GO" id="GO:0016787">
    <property type="term" value="F:hydrolase activity"/>
    <property type="evidence" value="ECO:0007669"/>
    <property type="project" value="UniProtKB-KW"/>
</dbReference>
<organism evidence="6 7">
    <name type="scientific">Dovyalis caffra</name>
    <dbReference type="NCBI Taxonomy" id="77055"/>
    <lineage>
        <taxon>Eukaryota</taxon>
        <taxon>Viridiplantae</taxon>
        <taxon>Streptophyta</taxon>
        <taxon>Embryophyta</taxon>
        <taxon>Tracheophyta</taxon>
        <taxon>Spermatophyta</taxon>
        <taxon>Magnoliopsida</taxon>
        <taxon>eudicotyledons</taxon>
        <taxon>Gunneridae</taxon>
        <taxon>Pentapetalae</taxon>
        <taxon>rosids</taxon>
        <taxon>fabids</taxon>
        <taxon>Malpighiales</taxon>
        <taxon>Salicaceae</taxon>
        <taxon>Flacourtieae</taxon>
        <taxon>Dovyalis</taxon>
    </lineage>
</organism>
<protein>
    <submittedName>
        <fullName evidence="6">Uncharacterized protein</fullName>
    </submittedName>
</protein>
<dbReference type="InterPro" id="IPR027417">
    <property type="entry name" value="P-loop_NTPase"/>
</dbReference>
<dbReference type="GO" id="GO:0036297">
    <property type="term" value="P:interstrand cross-link repair"/>
    <property type="evidence" value="ECO:0007669"/>
    <property type="project" value="TreeGrafter"/>
</dbReference>
<feature type="region of interest" description="Disordered" evidence="5">
    <location>
        <begin position="569"/>
        <end position="612"/>
    </location>
</feature>
<keyword evidence="7" id="KW-1185">Reference proteome</keyword>
<dbReference type="GO" id="GO:0005524">
    <property type="term" value="F:ATP binding"/>
    <property type="evidence" value="ECO:0007669"/>
    <property type="project" value="UniProtKB-KW"/>
</dbReference>
<gene>
    <name evidence="6" type="ORF">DCAF_LOCUS18008</name>
</gene>
<dbReference type="GO" id="GO:0045003">
    <property type="term" value="P:double-strand break repair via synthesis-dependent strand annealing"/>
    <property type="evidence" value="ECO:0007669"/>
    <property type="project" value="TreeGrafter"/>
</dbReference>
<evidence type="ECO:0000256" key="2">
    <source>
        <dbReference type="ARBA" id="ARBA00022801"/>
    </source>
</evidence>
<dbReference type="AlphaFoldDB" id="A0AAV1S2M9"/>
<dbReference type="PANTHER" id="PTHR14025:SF20">
    <property type="entry name" value="FANCONI ANEMIA GROUP M PROTEIN"/>
    <property type="match status" value="1"/>
</dbReference>
<evidence type="ECO:0000256" key="4">
    <source>
        <dbReference type="ARBA" id="ARBA00022840"/>
    </source>
</evidence>
<dbReference type="Gene3D" id="3.40.50.300">
    <property type="entry name" value="P-loop containing nucleotide triphosphate hydrolases"/>
    <property type="match status" value="1"/>
</dbReference>
<dbReference type="Gene3D" id="1.20.1320.20">
    <property type="entry name" value="hef helicase domain"/>
    <property type="match status" value="1"/>
</dbReference>
<dbReference type="EMBL" id="CAWUPB010001165">
    <property type="protein sequence ID" value="CAK7344909.1"/>
    <property type="molecule type" value="Genomic_DNA"/>
</dbReference>